<name>A0ABQ9JML2_9CUCU</name>
<organism evidence="1 2">
    <name type="scientific">Molorchus minor</name>
    <dbReference type="NCBI Taxonomy" id="1323400"/>
    <lineage>
        <taxon>Eukaryota</taxon>
        <taxon>Metazoa</taxon>
        <taxon>Ecdysozoa</taxon>
        <taxon>Arthropoda</taxon>
        <taxon>Hexapoda</taxon>
        <taxon>Insecta</taxon>
        <taxon>Pterygota</taxon>
        <taxon>Neoptera</taxon>
        <taxon>Endopterygota</taxon>
        <taxon>Coleoptera</taxon>
        <taxon>Polyphaga</taxon>
        <taxon>Cucujiformia</taxon>
        <taxon>Chrysomeloidea</taxon>
        <taxon>Cerambycidae</taxon>
        <taxon>Lamiinae</taxon>
        <taxon>Monochamini</taxon>
        <taxon>Molorchus</taxon>
    </lineage>
</organism>
<keyword evidence="2" id="KW-1185">Reference proteome</keyword>
<evidence type="ECO:0000313" key="2">
    <source>
        <dbReference type="Proteomes" id="UP001162164"/>
    </source>
</evidence>
<dbReference type="Proteomes" id="UP001162164">
    <property type="component" value="Unassembled WGS sequence"/>
</dbReference>
<dbReference type="EMBL" id="JAPWTJ010000336">
    <property type="protein sequence ID" value="KAJ8979473.1"/>
    <property type="molecule type" value="Genomic_DNA"/>
</dbReference>
<sequence length="53" mass="6207">MKWKRCIVSQLMKQKSKVWQENMGIKHVPGIKLSNHVICSRHFSPNAYANPEQ</sequence>
<accession>A0ABQ9JML2</accession>
<gene>
    <name evidence="1" type="ORF">NQ317_009458</name>
</gene>
<proteinExistence type="predicted"/>
<reference evidence="1" key="1">
    <citation type="journal article" date="2023" name="Insect Mol. Biol.">
        <title>Genome sequencing provides insights into the evolution of gene families encoding plant cell wall-degrading enzymes in longhorned beetles.</title>
        <authorList>
            <person name="Shin N.R."/>
            <person name="Okamura Y."/>
            <person name="Kirsch R."/>
            <person name="Pauchet Y."/>
        </authorList>
    </citation>
    <scope>NUCLEOTIDE SEQUENCE</scope>
    <source>
        <strain evidence="1">MMC_N1</strain>
    </source>
</reference>
<protein>
    <recommendedName>
        <fullName evidence="3">THAP-type domain-containing protein</fullName>
    </recommendedName>
</protein>
<evidence type="ECO:0000313" key="1">
    <source>
        <dbReference type="EMBL" id="KAJ8979473.1"/>
    </source>
</evidence>
<comment type="caution">
    <text evidence="1">The sequence shown here is derived from an EMBL/GenBank/DDBJ whole genome shotgun (WGS) entry which is preliminary data.</text>
</comment>
<evidence type="ECO:0008006" key="3">
    <source>
        <dbReference type="Google" id="ProtNLM"/>
    </source>
</evidence>